<protein>
    <recommendedName>
        <fullName evidence="3">Transposase</fullName>
    </recommendedName>
</protein>
<sequence length="251" mass="28468">MVGRLNGLVTRMACEAEHHILHIRCPPHQMDVIVKDGAEMLYDGKWSKQVWSMSVYLRSQANLITRMNVKCPKRPTVGSIWACCSTSSSSIAAPLIQHMMANASDKRPLDQWWVIAYAIAPAIEEINKTFVMSQSRSLFIAQQKSLIQMLIDILVAMFGIVHADNADDDGDEFETFEQWHIERAELILYVKDQGSFPKSCYERLDAPTQKEFMSQLARYAMFIVIGLNNICAKCDENNEPLEQDAPPVMPN</sequence>
<keyword evidence="2" id="KW-1185">Reference proteome</keyword>
<evidence type="ECO:0000313" key="1">
    <source>
        <dbReference type="EMBL" id="CAK9276309.1"/>
    </source>
</evidence>
<organism evidence="1 2">
    <name type="scientific">Sphagnum jensenii</name>
    <dbReference type="NCBI Taxonomy" id="128206"/>
    <lineage>
        <taxon>Eukaryota</taxon>
        <taxon>Viridiplantae</taxon>
        <taxon>Streptophyta</taxon>
        <taxon>Embryophyta</taxon>
        <taxon>Bryophyta</taxon>
        <taxon>Sphagnophytina</taxon>
        <taxon>Sphagnopsida</taxon>
        <taxon>Sphagnales</taxon>
        <taxon>Sphagnaceae</taxon>
        <taxon>Sphagnum</taxon>
    </lineage>
</organism>
<reference evidence="1" key="1">
    <citation type="submission" date="2024-02" db="EMBL/GenBank/DDBJ databases">
        <authorList>
            <consortium name="ELIXIR-Norway"/>
            <consortium name="Elixir Norway"/>
        </authorList>
    </citation>
    <scope>NUCLEOTIDE SEQUENCE</scope>
</reference>
<name>A0ABP0XB43_9BRYO</name>
<dbReference type="Proteomes" id="UP001497444">
    <property type="component" value="Chromosome 7"/>
</dbReference>
<accession>A0ABP0XB43</accession>
<gene>
    <name evidence="1" type="ORF">CSSPJE1EN1_LOCUS21787</name>
</gene>
<dbReference type="EMBL" id="OZ020102">
    <property type="protein sequence ID" value="CAK9276309.1"/>
    <property type="molecule type" value="Genomic_DNA"/>
</dbReference>
<dbReference type="PANTHER" id="PTHR37067">
    <property type="entry name" value="PX DOMAIN-CONTAINING PROTEIN"/>
    <property type="match status" value="1"/>
</dbReference>
<evidence type="ECO:0008006" key="3">
    <source>
        <dbReference type="Google" id="ProtNLM"/>
    </source>
</evidence>
<dbReference type="PANTHER" id="PTHR37067:SF3">
    <property type="entry name" value="PX DOMAIN-CONTAINING PROTEIN"/>
    <property type="match status" value="1"/>
</dbReference>
<proteinExistence type="predicted"/>
<evidence type="ECO:0000313" key="2">
    <source>
        <dbReference type="Proteomes" id="UP001497444"/>
    </source>
</evidence>